<accession>A0A2I0QT88</accession>
<evidence type="ECO:0000313" key="4">
    <source>
        <dbReference type="Proteomes" id="UP000243524"/>
    </source>
</evidence>
<feature type="compositionally biased region" description="Basic and acidic residues" evidence="1">
    <location>
        <begin position="661"/>
        <end position="672"/>
    </location>
</feature>
<feature type="region of interest" description="Disordered" evidence="1">
    <location>
        <begin position="146"/>
        <end position="174"/>
    </location>
</feature>
<evidence type="ECO:0000256" key="1">
    <source>
        <dbReference type="SAM" id="MobiDB-lite"/>
    </source>
</evidence>
<keyword evidence="4" id="KW-1185">Reference proteome</keyword>
<dbReference type="GO" id="GO:0015074">
    <property type="term" value="P:DNA integration"/>
    <property type="evidence" value="ECO:0007669"/>
    <property type="project" value="InterPro"/>
</dbReference>
<feature type="region of interest" description="Disordered" evidence="1">
    <location>
        <begin position="633"/>
        <end position="719"/>
    </location>
</feature>
<keyword evidence="3" id="KW-0238">DNA-binding</keyword>
<name>A0A2I0QT88_9BACI</name>
<organism evidence="3 4">
    <name type="scientific">Halalkalibacillus sediminis</name>
    <dbReference type="NCBI Taxonomy" id="2018042"/>
    <lineage>
        <taxon>Bacteria</taxon>
        <taxon>Bacillati</taxon>
        <taxon>Bacillota</taxon>
        <taxon>Bacilli</taxon>
        <taxon>Bacillales</taxon>
        <taxon>Bacillaceae</taxon>
        <taxon>Halalkalibacillus</taxon>
    </lineage>
</organism>
<reference evidence="3 4" key="1">
    <citation type="submission" date="2017-06" db="EMBL/GenBank/DDBJ databases">
        <title>the draft geome sequence of Illustriluteabacillus marina B3227.</title>
        <authorList>
            <person name="He R.-H."/>
            <person name="Du Z.-J."/>
        </authorList>
    </citation>
    <scope>NUCLEOTIDE SEQUENCE [LARGE SCALE GENOMIC DNA]</scope>
    <source>
        <strain evidence="3 4">B3227</strain>
    </source>
</reference>
<dbReference type="PROSITE" id="PS50994">
    <property type="entry name" value="INTEGRASE"/>
    <property type="match status" value="1"/>
</dbReference>
<dbReference type="InterPro" id="IPR015378">
    <property type="entry name" value="Transposase-like_Mu_C"/>
</dbReference>
<feature type="compositionally biased region" description="Basic and acidic residues" evidence="1">
    <location>
        <begin position="633"/>
        <end position="653"/>
    </location>
</feature>
<dbReference type="Proteomes" id="UP000243524">
    <property type="component" value="Unassembled WGS sequence"/>
</dbReference>
<evidence type="ECO:0000259" key="2">
    <source>
        <dbReference type="PROSITE" id="PS50994"/>
    </source>
</evidence>
<comment type="caution">
    <text evidence="3">The sequence shown here is derived from an EMBL/GenBank/DDBJ whole genome shotgun (WGS) entry which is preliminary data.</text>
</comment>
<protein>
    <submittedName>
        <fullName evidence="3">DNA-binding protein</fullName>
    </submittedName>
</protein>
<feature type="compositionally biased region" description="Polar residues" evidence="1">
    <location>
        <begin position="675"/>
        <end position="702"/>
    </location>
</feature>
<dbReference type="OrthoDB" id="501284at2"/>
<dbReference type="Gene3D" id="3.30.420.10">
    <property type="entry name" value="Ribonuclease H-like superfamily/Ribonuclease H"/>
    <property type="match status" value="1"/>
</dbReference>
<dbReference type="InterPro" id="IPR012337">
    <property type="entry name" value="RNaseH-like_sf"/>
</dbReference>
<feature type="domain" description="Integrase catalytic" evidence="2">
    <location>
        <begin position="274"/>
        <end position="492"/>
    </location>
</feature>
<gene>
    <name evidence="3" type="ORF">CEY16_06395</name>
</gene>
<dbReference type="InterPro" id="IPR001584">
    <property type="entry name" value="Integrase_cat-core"/>
</dbReference>
<dbReference type="SUPFAM" id="SSF53098">
    <property type="entry name" value="Ribonuclease H-like"/>
    <property type="match status" value="1"/>
</dbReference>
<dbReference type="GO" id="GO:0003677">
    <property type="term" value="F:DNA binding"/>
    <property type="evidence" value="ECO:0007669"/>
    <property type="project" value="UniProtKB-KW"/>
</dbReference>
<proteinExistence type="predicted"/>
<evidence type="ECO:0000313" key="3">
    <source>
        <dbReference type="EMBL" id="PKR77565.1"/>
    </source>
</evidence>
<sequence length="719" mass="84658">MMDLLVNEIIRDKTNEINYRVLWIDSNNTIGYVIDIDAKNALPRKIIVAEIIQGIITGDNSKIREDEHAKKHIYRNPSQKDIEKKDKAWEVISDIISLEPDIYSRNKRGKYIDRVIQKHGTTKVTVYKYLRKYWQRGKTKECLLPDYDNVGRNTPKENRKGGRPNSKGYRTRNIDEQTQEIFKRAYKKYYLNHKKNSLSYAYKMMIREFYAIDIYFKDGREHVILNDEEELPSINQFRYWYRNLISPDEGIKKREGFKAFERDSRALLGSSTYEVFGPGSKYQIDATPCNVYLVSRYNQEWIIGRPVLYLVIDVYSRMIVGMYVGLEGPSWIGMMMALYNTASNKQEFCGKYGITITKEDWPSQGLPETIVGDRGELEGLNINQAINGLNISIELNPAYRPDWKGIVEKLLDKSQSNLKPFLPGYVDTTYRERGMRDYRVDAALTIEKYTEIIIHFILHHNKNLYMANYTRDNEMIRDEVKPTPLNVWSWGIKNRTGKLKEVDEDILKFYLLPTHTASVTAKGIKFKKLLYNCASALKHSWFSKARQDGTWKVKISYDPRNLDQIFIHKDDPKYPFEVCSLLEHQESYKSRTYEEILQLFDNEKVNYSNSKFDILQNEVNFMETIESIVREAEQKKNESEKYAPVKSNSEKTKGIRRNRKMDKLMTRQDEYFKLSQENELSSEPPKQNESKSNVVKLNNKQPSVKDLYMKKRMKRKNEE</sequence>
<dbReference type="AlphaFoldDB" id="A0A2I0QT88"/>
<feature type="compositionally biased region" description="Basic residues" evidence="1">
    <location>
        <begin position="710"/>
        <end position="719"/>
    </location>
</feature>
<dbReference type="EMBL" id="PJNH01000002">
    <property type="protein sequence ID" value="PKR77565.1"/>
    <property type="molecule type" value="Genomic_DNA"/>
</dbReference>
<dbReference type="Pfam" id="PF09299">
    <property type="entry name" value="Mu-transpos_C"/>
    <property type="match status" value="1"/>
</dbReference>
<dbReference type="InterPro" id="IPR036397">
    <property type="entry name" value="RNaseH_sf"/>
</dbReference>